<gene>
    <name evidence="2" type="ORF">FRZ44_09490</name>
</gene>
<name>A0A5J6ME46_9PROT</name>
<dbReference type="Pfam" id="PF14085">
    <property type="entry name" value="DUF4265"/>
    <property type="match status" value="1"/>
</dbReference>
<evidence type="ECO:0000313" key="2">
    <source>
        <dbReference type="EMBL" id="QEX15662.1"/>
    </source>
</evidence>
<evidence type="ECO:0008006" key="4">
    <source>
        <dbReference type="Google" id="ProtNLM"/>
    </source>
</evidence>
<sequence length="255" mass="28408">MTQPSPIPWHQKAYVCVHIFEDTRPVLLVSRNGGAWSLLCGHGHDDIMLGAKVVGIGHILDRDPTILPLLDLPAGWEAERETPTGDWVRRPPPESESLPPEAVAVNESVKIRFTLEKDEDGYPPFTSERLWARKLGEDLYEIDNIPFFVRDLSLGDRVSAEAAEAGVFVFRGMGERSSNSTIRVFVIREEVRPTLFGEIEKSGAEYELGAVPDMVAINIPVNSDVAGLLRYLDQASREKSLEYEEAAPRYALPVN</sequence>
<organism evidence="2 3">
    <name type="scientific">Hypericibacter terrae</name>
    <dbReference type="NCBI Taxonomy" id="2602015"/>
    <lineage>
        <taxon>Bacteria</taxon>
        <taxon>Pseudomonadati</taxon>
        <taxon>Pseudomonadota</taxon>
        <taxon>Alphaproteobacteria</taxon>
        <taxon>Rhodospirillales</taxon>
        <taxon>Dongiaceae</taxon>
        <taxon>Hypericibacter</taxon>
    </lineage>
</organism>
<protein>
    <recommendedName>
        <fullName evidence="4">DUF4265 domain-containing protein</fullName>
    </recommendedName>
</protein>
<proteinExistence type="predicted"/>
<feature type="compositionally biased region" description="Basic and acidic residues" evidence="1">
    <location>
        <begin position="81"/>
        <end position="93"/>
    </location>
</feature>
<accession>A0A5J6ME46</accession>
<dbReference type="Proteomes" id="UP000326202">
    <property type="component" value="Chromosome"/>
</dbReference>
<dbReference type="KEGG" id="htq:FRZ44_09490"/>
<feature type="region of interest" description="Disordered" evidence="1">
    <location>
        <begin position="81"/>
        <end position="100"/>
    </location>
</feature>
<reference evidence="2 3" key="1">
    <citation type="submission" date="2019-08" db="EMBL/GenBank/DDBJ databases">
        <title>Hyperibacter terrae gen. nov., sp. nov. and Hyperibacter viscosus sp. nov., two new members in the family Rhodospirillaceae isolated from the rhizosphere of Hypericum perforatum.</title>
        <authorList>
            <person name="Noviana Z."/>
        </authorList>
    </citation>
    <scope>NUCLEOTIDE SEQUENCE [LARGE SCALE GENOMIC DNA]</scope>
    <source>
        <strain evidence="2 3">R5913</strain>
    </source>
</reference>
<dbReference type="EMBL" id="CP042906">
    <property type="protein sequence ID" value="QEX15662.1"/>
    <property type="molecule type" value="Genomic_DNA"/>
</dbReference>
<dbReference type="AlphaFoldDB" id="A0A5J6ME46"/>
<keyword evidence="3" id="KW-1185">Reference proteome</keyword>
<evidence type="ECO:0000313" key="3">
    <source>
        <dbReference type="Proteomes" id="UP000326202"/>
    </source>
</evidence>
<dbReference type="InterPro" id="IPR025361">
    <property type="entry name" value="DUF4265"/>
</dbReference>
<evidence type="ECO:0000256" key="1">
    <source>
        <dbReference type="SAM" id="MobiDB-lite"/>
    </source>
</evidence>